<dbReference type="Gene3D" id="3.40.50.1360">
    <property type="match status" value="1"/>
</dbReference>
<feature type="binding site" evidence="2">
    <location>
        <position position="120"/>
    </location>
    <ligand>
        <name>substrate</name>
    </ligand>
</feature>
<name>A0ABX1Y6T3_9BACL</name>
<dbReference type="PANTHER" id="PTHR11934:SF0">
    <property type="entry name" value="RIBOSE-5-PHOSPHATE ISOMERASE"/>
    <property type="match status" value="1"/>
</dbReference>
<feature type="binding site" evidence="2">
    <location>
        <begin position="80"/>
        <end position="83"/>
    </location>
    <ligand>
        <name>substrate</name>
    </ligand>
</feature>
<evidence type="ECO:0000256" key="2">
    <source>
        <dbReference type="HAMAP-Rule" id="MF_00170"/>
    </source>
</evidence>
<dbReference type="GO" id="GO:0004751">
    <property type="term" value="F:ribose-5-phosphate isomerase activity"/>
    <property type="evidence" value="ECO:0007669"/>
    <property type="project" value="UniProtKB-EC"/>
</dbReference>
<evidence type="ECO:0000313" key="3">
    <source>
        <dbReference type="EMBL" id="NOU76518.1"/>
    </source>
</evidence>
<dbReference type="Gene3D" id="3.30.70.260">
    <property type="match status" value="1"/>
</dbReference>
<dbReference type="RefSeq" id="WP_171649098.1">
    <property type="nucleotide sequence ID" value="NZ_WHOA01000241.1"/>
</dbReference>
<comment type="catalytic activity">
    <reaction evidence="2">
        <text>aldehydo-D-ribose 5-phosphate = D-ribulose 5-phosphate</text>
        <dbReference type="Rhea" id="RHEA:14657"/>
        <dbReference type="ChEBI" id="CHEBI:58121"/>
        <dbReference type="ChEBI" id="CHEBI:58273"/>
        <dbReference type="EC" id="5.3.1.6"/>
    </reaction>
</comment>
<dbReference type="EMBL" id="WHOA01000241">
    <property type="protein sequence ID" value="NOU76518.1"/>
    <property type="molecule type" value="Genomic_DNA"/>
</dbReference>
<keyword evidence="4" id="KW-1185">Reference proteome</keyword>
<gene>
    <name evidence="2 3" type="primary">rpiA</name>
    <name evidence="3" type="ORF">GC098_35035</name>
</gene>
<dbReference type="InterPro" id="IPR004788">
    <property type="entry name" value="Ribose5P_isomerase_type_A"/>
</dbReference>
<dbReference type="NCBIfam" id="NF001924">
    <property type="entry name" value="PRK00702.1"/>
    <property type="match status" value="1"/>
</dbReference>
<comment type="function">
    <text evidence="2">Catalyzes the reversible conversion of ribose-5-phosphate to ribulose 5-phosphate.</text>
</comment>
<feature type="binding site" evidence="2">
    <location>
        <begin position="25"/>
        <end position="28"/>
    </location>
    <ligand>
        <name>substrate</name>
    </ligand>
</feature>
<feature type="binding site" evidence="2">
    <location>
        <begin position="93"/>
        <end position="96"/>
    </location>
    <ligand>
        <name>substrate</name>
    </ligand>
</feature>
<protein>
    <recommendedName>
        <fullName evidence="2">Ribose-5-phosphate isomerase A</fullName>
        <ecNumber evidence="2">5.3.1.6</ecNumber>
    </recommendedName>
    <alternativeName>
        <fullName evidence="2">Phosphoriboisomerase A</fullName>
        <shortName evidence="2">PRI</shortName>
    </alternativeName>
</protein>
<reference evidence="3 4" key="1">
    <citation type="submission" date="2019-10" db="EMBL/GenBank/DDBJ databases">
        <title>Description of Paenibacillus terrestris sp. nov.</title>
        <authorList>
            <person name="Carlier A."/>
            <person name="Qi S."/>
        </authorList>
    </citation>
    <scope>NUCLEOTIDE SEQUENCE [LARGE SCALE GENOMIC DNA]</scope>
    <source>
        <strain evidence="3 4">LMG 31458</strain>
    </source>
</reference>
<dbReference type="HAMAP" id="MF_00170">
    <property type="entry name" value="Rib_5P_isom_A"/>
    <property type="match status" value="1"/>
</dbReference>
<dbReference type="Proteomes" id="UP000616779">
    <property type="component" value="Unassembled WGS sequence"/>
</dbReference>
<comment type="subunit">
    <text evidence="2">Homodimer.</text>
</comment>
<organism evidence="3 4">
    <name type="scientific">Paenibacillus phytorum</name>
    <dbReference type="NCBI Taxonomy" id="2654977"/>
    <lineage>
        <taxon>Bacteria</taxon>
        <taxon>Bacillati</taxon>
        <taxon>Bacillota</taxon>
        <taxon>Bacilli</taxon>
        <taxon>Bacillales</taxon>
        <taxon>Paenibacillaceae</taxon>
        <taxon>Paenibacillus</taxon>
    </lineage>
</organism>
<dbReference type="SUPFAM" id="SSF100950">
    <property type="entry name" value="NagB/RpiA/CoA transferase-like"/>
    <property type="match status" value="1"/>
</dbReference>
<sequence>MNPKKLAAEKAVEFIEDGMVVGLGTGSTAYWAIQKIAQRIQEGLRIRAVASSRDSEELAIKLGIPIVPFSEIEFIDITIDGADEVDTHLNLIKGGGGALVREKILAINSKRFFVIIDESKRVEHLGQFSLPVEIVPFAVNLTINKLKELGCDTRIRMRNDKEYITDNGNIIVDCNFEKIVEPIELNKQINLIPGVVDNGLFTRMVSSLIVGYNDGNVMIIDQP</sequence>
<comment type="caution">
    <text evidence="3">The sequence shown here is derived from an EMBL/GenBank/DDBJ whole genome shotgun (WGS) entry which is preliminary data.</text>
</comment>
<comment type="similarity">
    <text evidence="2">Belongs to the ribose 5-phosphate isomerase family.</text>
</comment>
<proteinExistence type="inferred from homology"/>
<dbReference type="InterPro" id="IPR037171">
    <property type="entry name" value="NagB/RpiA_transferase-like"/>
</dbReference>
<dbReference type="EC" id="5.3.1.6" evidence="2"/>
<keyword evidence="1 2" id="KW-0413">Isomerase</keyword>
<evidence type="ECO:0000256" key="1">
    <source>
        <dbReference type="ARBA" id="ARBA00023235"/>
    </source>
</evidence>
<feature type="active site" description="Proton acceptor" evidence="2">
    <location>
        <position position="102"/>
    </location>
</feature>
<dbReference type="CDD" id="cd01398">
    <property type="entry name" value="RPI_A"/>
    <property type="match status" value="1"/>
</dbReference>
<evidence type="ECO:0000313" key="4">
    <source>
        <dbReference type="Proteomes" id="UP000616779"/>
    </source>
</evidence>
<dbReference type="SUPFAM" id="SSF75445">
    <property type="entry name" value="D-ribose-5-phosphate isomerase (RpiA), lid domain"/>
    <property type="match status" value="1"/>
</dbReference>
<accession>A0ABX1Y6T3</accession>
<dbReference type="PANTHER" id="PTHR11934">
    <property type="entry name" value="RIBOSE-5-PHOSPHATE ISOMERASE"/>
    <property type="match status" value="1"/>
</dbReference>
<comment type="pathway">
    <text evidence="2">Carbohydrate degradation; pentose phosphate pathway; D-ribose 5-phosphate from D-ribulose 5-phosphate (non-oxidative stage): step 1/1.</text>
</comment>
<dbReference type="InterPro" id="IPR020672">
    <property type="entry name" value="Ribose5P_isomerase_typA_subgr"/>
</dbReference>
<dbReference type="NCBIfam" id="TIGR00021">
    <property type="entry name" value="rpiA"/>
    <property type="match status" value="1"/>
</dbReference>
<dbReference type="Pfam" id="PF06026">
    <property type="entry name" value="Rib_5-P_isom_A"/>
    <property type="match status" value="1"/>
</dbReference>